<organism evidence="3 4">
    <name type="scientific">Conidiobolus coronatus (strain ATCC 28846 / CBS 209.66 / NRRL 28638)</name>
    <name type="common">Delacroixia coronata</name>
    <dbReference type="NCBI Taxonomy" id="796925"/>
    <lineage>
        <taxon>Eukaryota</taxon>
        <taxon>Fungi</taxon>
        <taxon>Fungi incertae sedis</taxon>
        <taxon>Zoopagomycota</taxon>
        <taxon>Entomophthoromycotina</taxon>
        <taxon>Entomophthoromycetes</taxon>
        <taxon>Entomophthorales</taxon>
        <taxon>Ancylistaceae</taxon>
        <taxon>Conidiobolus</taxon>
    </lineage>
</organism>
<evidence type="ECO:0000259" key="2">
    <source>
        <dbReference type="SMART" id="SM01017"/>
    </source>
</evidence>
<dbReference type="PANTHER" id="PTHR11188:SF17">
    <property type="entry name" value="FI21816P1"/>
    <property type="match status" value="1"/>
</dbReference>
<evidence type="ECO:0000313" key="4">
    <source>
        <dbReference type="Proteomes" id="UP000070444"/>
    </source>
</evidence>
<dbReference type="InterPro" id="IPR011022">
    <property type="entry name" value="Arrestin_C-like"/>
</dbReference>
<gene>
    <name evidence="3" type="ORF">CONCODRAFT_78680</name>
</gene>
<dbReference type="InterPro" id="IPR014752">
    <property type="entry name" value="Arrestin-like_C"/>
</dbReference>
<dbReference type="GO" id="GO:0005886">
    <property type="term" value="C:plasma membrane"/>
    <property type="evidence" value="ECO:0007669"/>
    <property type="project" value="TreeGrafter"/>
</dbReference>
<dbReference type="Gene3D" id="2.60.40.640">
    <property type="match status" value="1"/>
</dbReference>
<keyword evidence="4" id="KW-1185">Reference proteome</keyword>
<evidence type="ECO:0000256" key="1">
    <source>
        <dbReference type="SAM" id="MobiDB-lite"/>
    </source>
</evidence>
<dbReference type="Proteomes" id="UP000070444">
    <property type="component" value="Unassembled WGS sequence"/>
</dbReference>
<dbReference type="EMBL" id="KQ964493">
    <property type="protein sequence ID" value="KXN70764.1"/>
    <property type="molecule type" value="Genomic_DNA"/>
</dbReference>
<feature type="domain" description="Arrestin C-terminal-like" evidence="2">
    <location>
        <begin position="174"/>
        <end position="325"/>
    </location>
</feature>
<dbReference type="InterPro" id="IPR014756">
    <property type="entry name" value="Ig_E-set"/>
</dbReference>
<proteinExistence type="predicted"/>
<dbReference type="GO" id="GO:0030674">
    <property type="term" value="F:protein-macromolecule adaptor activity"/>
    <property type="evidence" value="ECO:0007669"/>
    <property type="project" value="TreeGrafter"/>
</dbReference>
<name>A0A137P748_CONC2</name>
<dbReference type="Pfam" id="PF02752">
    <property type="entry name" value="Arrestin_C"/>
    <property type="match status" value="1"/>
</dbReference>
<reference evidence="3 4" key="1">
    <citation type="journal article" date="2015" name="Genome Biol. Evol.">
        <title>Phylogenomic analyses indicate that early fungi evolved digesting cell walls of algal ancestors of land plants.</title>
        <authorList>
            <person name="Chang Y."/>
            <person name="Wang S."/>
            <person name="Sekimoto S."/>
            <person name="Aerts A.L."/>
            <person name="Choi C."/>
            <person name="Clum A."/>
            <person name="LaButti K.M."/>
            <person name="Lindquist E.A."/>
            <person name="Yee Ngan C."/>
            <person name="Ohm R.A."/>
            <person name="Salamov A.A."/>
            <person name="Grigoriev I.V."/>
            <person name="Spatafora J.W."/>
            <person name="Berbee M.L."/>
        </authorList>
    </citation>
    <scope>NUCLEOTIDE SEQUENCE [LARGE SCALE GENOMIC DNA]</scope>
    <source>
        <strain evidence="3 4">NRRL 28638</strain>
    </source>
</reference>
<dbReference type="GO" id="GO:0005829">
    <property type="term" value="C:cytosol"/>
    <property type="evidence" value="ECO:0007669"/>
    <property type="project" value="TreeGrafter"/>
</dbReference>
<dbReference type="AlphaFoldDB" id="A0A137P748"/>
<dbReference type="InterPro" id="IPR050357">
    <property type="entry name" value="Arrestin_domain-protein"/>
</dbReference>
<dbReference type="Pfam" id="PF00339">
    <property type="entry name" value="Arrestin_N"/>
    <property type="match status" value="1"/>
</dbReference>
<dbReference type="STRING" id="796925.A0A137P748"/>
<evidence type="ECO:0000313" key="3">
    <source>
        <dbReference type="EMBL" id="KXN70764.1"/>
    </source>
</evidence>
<dbReference type="InterPro" id="IPR011021">
    <property type="entry name" value="Arrestin-like_N"/>
</dbReference>
<accession>A0A137P748</accession>
<dbReference type="GO" id="GO:0070086">
    <property type="term" value="P:ubiquitin-dependent endocytosis"/>
    <property type="evidence" value="ECO:0007669"/>
    <property type="project" value="TreeGrafter"/>
</dbReference>
<feature type="region of interest" description="Disordered" evidence="1">
    <location>
        <begin position="419"/>
        <end position="441"/>
    </location>
</feature>
<sequence length="441" mass="49805">MVAIHLSSSSLLAQNPKISIELLEDSIQLRGNTAESSGAVLKGHVKLSLPQPTKLRHLHLNFSGIAKTWFLTPPTGTTHETHTILSHDWDLIAESHKGETLPTGDHLYPFEVVIPGDIPSSLTTDNLEVQYRFKASLHRPIWRSISVQKIVNISRMIEPDHPNLFYELSCSDTWNDQFHYDLSIPSRVACLGDTAQCTLTLRWLNPAIKLKNVTGTIRQTVELKEPILPPSITQPLNLNLLLVRQQIKAPSEYEQHYNDQDTLTMTFDLPIPKNPYQHPSPHPTDDNDIYSVEHYLKLNVVYRDQLDTVKSFSIKVPITLMNMDWNEESCLPNYDQSKFTRVLQYSEVCTNPPPSYEVSSGTVTPTSGLLTPISGIQSPSMAPGYEFNPMLNLPMSQGSSEPLSWNHWHHVPIALNNVTSQANRPEPSHPLPSNEKSYMRY</sequence>
<dbReference type="SMART" id="SM01017">
    <property type="entry name" value="Arrestin_C"/>
    <property type="match status" value="1"/>
</dbReference>
<dbReference type="OMA" id="THRRTIQ"/>
<dbReference type="GO" id="GO:0031625">
    <property type="term" value="F:ubiquitin protein ligase binding"/>
    <property type="evidence" value="ECO:0007669"/>
    <property type="project" value="TreeGrafter"/>
</dbReference>
<dbReference type="SUPFAM" id="SSF81296">
    <property type="entry name" value="E set domains"/>
    <property type="match status" value="1"/>
</dbReference>
<dbReference type="PANTHER" id="PTHR11188">
    <property type="entry name" value="ARRESTIN DOMAIN CONTAINING PROTEIN"/>
    <property type="match status" value="1"/>
</dbReference>
<dbReference type="OrthoDB" id="2333384at2759"/>
<protein>
    <recommendedName>
        <fullName evidence="2">Arrestin C-terminal-like domain-containing protein</fullName>
    </recommendedName>
</protein>